<dbReference type="EMBL" id="JAMQBK010000024">
    <property type="protein sequence ID" value="MCM2370629.1"/>
    <property type="molecule type" value="Genomic_DNA"/>
</dbReference>
<dbReference type="RefSeq" id="WP_250928297.1">
    <property type="nucleotide sequence ID" value="NZ_JAMQBK010000024.1"/>
</dbReference>
<keyword evidence="2" id="KW-1185">Reference proteome</keyword>
<dbReference type="Proteomes" id="UP001202961">
    <property type="component" value="Unassembled WGS sequence"/>
</dbReference>
<evidence type="ECO:0000313" key="1">
    <source>
        <dbReference type="EMBL" id="MCM2370629.1"/>
    </source>
</evidence>
<evidence type="ECO:0008006" key="3">
    <source>
        <dbReference type="Google" id="ProtNLM"/>
    </source>
</evidence>
<sequence>MTFFSESLIDDQFVRSLRADLDRADVCRFLVAYISSSGVDQIGINRLCSVLENELSFGVGSMSCACGFKPLVDLQSNLPLDPPRLKYFLDPAIQKSDEPDDIALMHSKVIYLRVMIDNEPRSVVYIGSHNWSTRALGGSTGPRNAEASHRFEFPFKEEHLEGRGDEMPAQVNRHLRSAYASACCLEATEPNQQTFEEWTQAACKNRTPSSLDEVLLILAVRLPVQNGQPPLSRLRGKGIYLQCLEEDEGSAVWKAPDQTLLLVWDNPEDLAAGEQPTILVCNKGTRNPSQTSELRGTNQADDPIRGFDAVLFDQKQLELAEGDDTPSRSQHSTRKSTDVQIFDFEYPAAHSDCKDYDRSVSPKYQYLLDVTAVVDPADRSSTESQYIWDRSTFAVAHDRKEARYEKIEGYVVSDERYQKIVVALERDFGIQLREVSAKALPNPESRVKRVKLGKRFATSPVHETFISEQVEKFPDELYFKVSEDLLAPNLDPPDNDDVAKQSFLFVRDAKVVERSQRVFTTKIEKLKEVWKHAAQMKRGKTQHPDGRK</sequence>
<reference evidence="1 2" key="1">
    <citation type="journal article" date="2022" name="Syst. Appl. Microbiol.">
        <title>Rhodopirellula aestuarii sp. nov., a novel member of the genus Rhodopirellula isolated from brackish sediments collected in the Tagus River estuary, Portugal.</title>
        <authorList>
            <person name="Vitorino I.R."/>
            <person name="Klimek D."/>
            <person name="Calusinska M."/>
            <person name="Lobo-da-Cunha A."/>
            <person name="Vasconcelos V."/>
            <person name="Lage O.M."/>
        </authorList>
    </citation>
    <scope>NUCLEOTIDE SEQUENCE [LARGE SCALE GENOMIC DNA]</scope>
    <source>
        <strain evidence="1 2">ICT_H3.1</strain>
    </source>
</reference>
<evidence type="ECO:0000313" key="2">
    <source>
        <dbReference type="Proteomes" id="UP001202961"/>
    </source>
</evidence>
<comment type="caution">
    <text evidence="1">The sequence shown here is derived from an EMBL/GenBank/DDBJ whole genome shotgun (WGS) entry which is preliminary data.</text>
</comment>
<protein>
    <recommendedName>
        <fullName evidence="3">PLD phosphodiesterase domain-containing protein</fullName>
    </recommendedName>
</protein>
<accession>A0ABT0U1W1</accession>
<name>A0ABT0U1W1_9BACT</name>
<gene>
    <name evidence="1" type="ORF">NB063_08305</name>
</gene>
<organism evidence="1 2">
    <name type="scientific">Aporhodopirellula aestuarii</name>
    <dbReference type="NCBI Taxonomy" id="2950107"/>
    <lineage>
        <taxon>Bacteria</taxon>
        <taxon>Pseudomonadati</taxon>
        <taxon>Planctomycetota</taxon>
        <taxon>Planctomycetia</taxon>
        <taxon>Pirellulales</taxon>
        <taxon>Pirellulaceae</taxon>
        <taxon>Aporhodopirellula</taxon>
    </lineage>
</organism>
<proteinExistence type="predicted"/>